<dbReference type="Proteomes" id="UP000253046">
    <property type="component" value="Unassembled WGS sequence"/>
</dbReference>
<organism evidence="2 3">
    <name type="scientific">Brenneria salicis ATCC 15712 = DSM 30166</name>
    <dbReference type="NCBI Taxonomy" id="714314"/>
    <lineage>
        <taxon>Bacteria</taxon>
        <taxon>Pseudomonadati</taxon>
        <taxon>Pseudomonadota</taxon>
        <taxon>Gammaproteobacteria</taxon>
        <taxon>Enterobacterales</taxon>
        <taxon>Pectobacteriaceae</taxon>
        <taxon>Brenneria</taxon>
    </lineage>
</organism>
<dbReference type="AlphaFoldDB" id="A0A366I9F8"/>
<accession>A0A366I9F8</accession>
<name>A0A366I9F8_9GAMM</name>
<dbReference type="Pfam" id="PF12528">
    <property type="entry name" value="T2SSppdC"/>
    <property type="match status" value="1"/>
</dbReference>
<proteinExistence type="predicted"/>
<sequence>MLTRNNAMMFRPFYSQRGFSLTETLVAALLLTLSLLGLLQYHQLLQQSFLHQWQQRQAWRLVAQQLDAYEAGVAYTGILNDGMASDDKIHDKTMLDPTTGIGRKWQSGLSEQRLTAECRKVTATVTTPTNYQARLTRWFCQAAQSISG</sequence>
<keyword evidence="3" id="KW-1185">Reference proteome</keyword>
<evidence type="ECO:0000313" key="2">
    <source>
        <dbReference type="EMBL" id="RBP64576.1"/>
    </source>
</evidence>
<gene>
    <name evidence="2" type="ORF">DES54_10765</name>
</gene>
<evidence type="ECO:0000259" key="1">
    <source>
        <dbReference type="Pfam" id="PF12528"/>
    </source>
</evidence>
<dbReference type="EMBL" id="QNRY01000007">
    <property type="protein sequence ID" value="RBP64576.1"/>
    <property type="molecule type" value="Genomic_DNA"/>
</dbReference>
<dbReference type="InterPro" id="IPR022204">
    <property type="entry name" value="PpdC-like_C"/>
</dbReference>
<evidence type="ECO:0000313" key="3">
    <source>
        <dbReference type="Proteomes" id="UP000253046"/>
    </source>
</evidence>
<reference evidence="2 3" key="1">
    <citation type="submission" date="2018-06" db="EMBL/GenBank/DDBJ databases">
        <title>Genomic Encyclopedia of Type Strains, Phase IV (KMG-IV): sequencing the most valuable type-strain genomes for metagenomic binning, comparative biology and taxonomic classification.</title>
        <authorList>
            <person name="Goeker M."/>
        </authorList>
    </citation>
    <scope>NUCLEOTIDE SEQUENCE [LARGE SCALE GENOMIC DNA]</scope>
    <source>
        <strain evidence="2 3">DSM 30166</strain>
    </source>
</reference>
<protein>
    <submittedName>
        <fullName evidence="2">Prepilin peptidase dependent protein C</fullName>
    </submittedName>
</protein>
<feature type="domain" description="Prepilin peptidase dependent protein C-like C-terminal" evidence="1">
    <location>
        <begin position="41"/>
        <end position="141"/>
    </location>
</feature>
<comment type="caution">
    <text evidence="2">The sequence shown here is derived from an EMBL/GenBank/DDBJ whole genome shotgun (WGS) entry which is preliminary data.</text>
</comment>